<accession>A0AAV9M035</accession>
<proteinExistence type="predicted"/>
<reference evidence="1 2" key="1">
    <citation type="submission" date="2023-10" db="EMBL/GenBank/DDBJ databases">
        <title>Genome-Wide Identification Analysis in wild type Solanum Pinnatisectum Reveals Some Genes Defensing Phytophthora Infestans.</title>
        <authorList>
            <person name="Sun C."/>
        </authorList>
    </citation>
    <scope>NUCLEOTIDE SEQUENCE [LARGE SCALE GENOMIC DNA]</scope>
    <source>
        <strain evidence="1">LQN</strain>
        <tissue evidence="1">Leaf</tissue>
    </source>
</reference>
<keyword evidence="2" id="KW-1185">Reference proteome</keyword>
<dbReference type="Proteomes" id="UP001311915">
    <property type="component" value="Unassembled WGS sequence"/>
</dbReference>
<name>A0AAV9M035_9SOLN</name>
<evidence type="ECO:0000313" key="1">
    <source>
        <dbReference type="EMBL" id="KAK4730002.1"/>
    </source>
</evidence>
<dbReference type="AlphaFoldDB" id="A0AAV9M035"/>
<evidence type="ECO:0000313" key="2">
    <source>
        <dbReference type="Proteomes" id="UP001311915"/>
    </source>
</evidence>
<protein>
    <submittedName>
        <fullName evidence="1">Uncharacterized protein</fullName>
    </submittedName>
</protein>
<comment type="caution">
    <text evidence="1">The sequence shown here is derived from an EMBL/GenBank/DDBJ whole genome shotgun (WGS) entry which is preliminary data.</text>
</comment>
<sequence length="76" mass="8563">MAFRNNGDLSYKLKDSTSVVSAYLSHVGPLTRRKFKNSVLDGSEYFTSLEMMKNNNSHMMIVTATPMCNLAFVFFG</sequence>
<organism evidence="1 2">
    <name type="scientific">Solanum pinnatisectum</name>
    <name type="common">tansyleaf nightshade</name>
    <dbReference type="NCBI Taxonomy" id="50273"/>
    <lineage>
        <taxon>Eukaryota</taxon>
        <taxon>Viridiplantae</taxon>
        <taxon>Streptophyta</taxon>
        <taxon>Embryophyta</taxon>
        <taxon>Tracheophyta</taxon>
        <taxon>Spermatophyta</taxon>
        <taxon>Magnoliopsida</taxon>
        <taxon>eudicotyledons</taxon>
        <taxon>Gunneridae</taxon>
        <taxon>Pentapetalae</taxon>
        <taxon>asterids</taxon>
        <taxon>lamiids</taxon>
        <taxon>Solanales</taxon>
        <taxon>Solanaceae</taxon>
        <taxon>Solanoideae</taxon>
        <taxon>Solaneae</taxon>
        <taxon>Solanum</taxon>
    </lineage>
</organism>
<dbReference type="EMBL" id="JAWPEI010000004">
    <property type="protein sequence ID" value="KAK4730002.1"/>
    <property type="molecule type" value="Genomic_DNA"/>
</dbReference>
<gene>
    <name evidence="1" type="ORF">R3W88_022990</name>
</gene>